<evidence type="ECO:0000313" key="5">
    <source>
        <dbReference type="EMBL" id="MBK9796133.1"/>
    </source>
</evidence>
<dbReference type="GO" id="GO:0005829">
    <property type="term" value="C:cytosol"/>
    <property type="evidence" value="ECO:0007669"/>
    <property type="project" value="TreeGrafter"/>
</dbReference>
<sequence length="137" mass="15597">MLISREMVLNMDIALNEAMFGGDMMARMDKVAGITASLLSRNRRFLTVKVSELLFHSPVRAGEIIEFHIALTRQGNTSMTLQIEVEVYEPVSDRRREVTSGQFVMVAVDEQLRPEPILWKPEMVQAALEAHQLRRKG</sequence>
<evidence type="ECO:0000313" key="6">
    <source>
        <dbReference type="Proteomes" id="UP000886657"/>
    </source>
</evidence>
<dbReference type="AlphaFoldDB" id="A0A9D7SFV5"/>
<dbReference type="GO" id="GO:0009062">
    <property type="term" value="P:fatty acid catabolic process"/>
    <property type="evidence" value="ECO:0007669"/>
    <property type="project" value="TreeGrafter"/>
</dbReference>
<dbReference type="InterPro" id="IPR040170">
    <property type="entry name" value="Cytosol_ACT"/>
</dbReference>
<dbReference type="Proteomes" id="UP000886657">
    <property type="component" value="Unassembled WGS sequence"/>
</dbReference>
<reference evidence="5" key="1">
    <citation type="submission" date="2020-10" db="EMBL/GenBank/DDBJ databases">
        <title>Connecting structure to function with the recovery of over 1000 high-quality activated sludge metagenome-assembled genomes encoding full-length rRNA genes using long-read sequencing.</title>
        <authorList>
            <person name="Singleton C.M."/>
            <person name="Petriglieri F."/>
            <person name="Kristensen J.M."/>
            <person name="Kirkegaard R.H."/>
            <person name="Michaelsen T.Y."/>
            <person name="Andersen M.H."/>
            <person name="Karst S.M."/>
            <person name="Dueholm M.S."/>
            <person name="Nielsen P.H."/>
            <person name="Albertsen M."/>
        </authorList>
    </citation>
    <scope>NUCLEOTIDE SEQUENCE</scope>
    <source>
        <strain evidence="5">Skiv_18-Q3-R9-52_MAXAC.067</strain>
    </source>
</reference>
<dbReference type="InterPro" id="IPR006683">
    <property type="entry name" value="Thioestr_dom"/>
</dbReference>
<evidence type="ECO:0000256" key="3">
    <source>
        <dbReference type="PROSITE-ProRule" id="PRU01106"/>
    </source>
</evidence>
<dbReference type="SUPFAM" id="SSF54637">
    <property type="entry name" value="Thioesterase/thiol ester dehydrase-isomerase"/>
    <property type="match status" value="1"/>
</dbReference>
<proteinExistence type="inferred from homology"/>
<feature type="domain" description="HotDog ACOT-type" evidence="4">
    <location>
        <begin position="1"/>
        <end position="111"/>
    </location>
</feature>
<comment type="caution">
    <text evidence="5">The sequence shown here is derived from an EMBL/GenBank/DDBJ whole genome shotgun (WGS) entry which is preliminary data.</text>
</comment>
<dbReference type="CDD" id="cd03442">
    <property type="entry name" value="BFIT_BACH"/>
    <property type="match status" value="1"/>
</dbReference>
<dbReference type="PANTHER" id="PTHR11049:SF31">
    <property type="entry name" value="HOTDOG ACOT-TYPE DOMAIN-CONTAINING PROTEIN"/>
    <property type="match status" value="1"/>
</dbReference>
<dbReference type="EMBL" id="JADKIO010000005">
    <property type="protein sequence ID" value="MBK9796133.1"/>
    <property type="molecule type" value="Genomic_DNA"/>
</dbReference>
<evidence type="ECO:0000256" key="1">
    <source>
        <dbReference type="ARBA" id="ARBA00010458"/>
    </source>
</evidence>
<name>A0A9D7SFV5_9BACT</name>
<comment type="similarity">
    <text evidence="1">Belongs to the acyl coenzyme A hydrolase family.</text>
</comment>
<evidence type="ECO:0000256" key="2">
    <source>
        <dbReference type="ARBA" id="ARBA00022801"/>
    </source>
</evidence>
<dbReference type="PANTHER" id="PTHR11049">
    <property type="entry name" value="ACYL COENZYME A THIOESTER HYDROLASE"/>
    <property type="match status" value="1"/>
</dbReference>
<dbReference type="InterPro" id="IPR029069">
    <property type="entry name" value="HotDog_dom_sf"/>
</dbReference>
<accession>A0A9D7SFV5</accession>
<dbReference type="PROSITE" id="PS51770">
    <property type="entry name" value="HOTDOG_ACOT"/>
    <property type="match status" value="1"/>
</dbReference>
<dbReference type="Gene3D" id="3.10.129.10">
    <property type="entry name" value="Hotdog Thioesterase"/>
    <property type="match status" value="1"/>
</dbReference>
<dbReference type="GO" id="GO:0006637">
    <property type="term" value="P:acyl-CoA metabolic process"/>
    <property type="evidence" value="ECO:0007669"/>
    <property type="project" value="TreeGrafter"/>
</dbReference>
<organism evidence="5 6">
    <name type="scientific">Candidatus Geothrix skivensis</name>
    <dbReference type="NCBI Taxonomy" id="2954439"/>
    <lineage>
        <taxon>Bacteria</taxon>
        <taxon>Pseudomonadati</taxon>
        <taxon>Acidobacteriota</taxon>
        <taxon>Holophagae</taxon>
        <taxon>Holophagales</taxon>
        <taxon>Holophagaceae</taxon>
        <taxon>Geothrix</taxon>
    </lineage>
</organism>
<dbReference type="GO" id="GO:0052816">
    <property type="term" value="F:long-chain fatty acyl-CoA hydrolase activity"/>
    <property type="evidence" value="ECO:0007669"/>
    <property type="project" value="TreeGrafter"/>
</dbReference>
<keyword evidence="2 3" id="KW-0378">Hydrolase</keyword>
<dbReference type="Pfam" id="PF03061">
    <property type="entry name" value="4HBT"/>
    <property type="match status" value="1"/>
</dbReference>
<dbReference type="InterPro" id="IPR033120">
    <property type="entry name" value="HOTDOG_ACOT"/>
</dbReference>
<protein>
    <submittedName>
        <fullName evidence="5">Acyl-CoA thioesterase</fullName>
    </submittedName>
</protein>
<evidence type="ECO:0000259" key="4">
    <source>
        <dbReference type="PROSITE" id="PS51770"/>
    </source>
</evidence>
<gene>
    <name evidence="5" type="ORF">IPP58_06510</name>
</gene>